<keyword evidence="4" id="KW-1185">Reference proteome</keyword>
<organism evidence="3 4">
    <name type="scientific">Paraphoma chrysanthemicola</name>
    <dbReference type="NCBI Taxonomy" id="798071"/>
    <lineage>
        <taxon>Eukaryota</taxon>
        <taxon>Fungi</taxon>
        <taxon>Dikarya</taxon>
        <taxon>Ascomycota</taxon>
        <taxon>Pezizomycotina</taxon>
        <taxon>Dothideomycetes</taxon>
        <taxon>Pleosporomycetidae</taxon>
        <taxon>Pleosporales</taxon>
        <taxon>Pleosporineae</taxon>
        <taxon>Phaeosphaeriaceae</taxon>
        <taxon>Paraphoma</taxon>
    </lineage>
</organism>
<feature type="transmembrane region" description="Helical" evidence="1">
    <location>
        <begin position="295"/>
        <end position="317"/>
    </location>
</feature>
<gene>
    <name evidence="3" type="ORF">FB567DRAFT_183445</name>
</gene>
<keyword evidence="1" id="KW-0472">Membrane</keyword>
<proteinExistence type="predicted"/>
<accession>A0A8K0VUG3</accession>
<evidence type="ECO:0000256" key="1">
    <source>
        <dbReference type="SAM" id="Phobius"/>
    </source>
</evidence>
<dbReference type="PANTHER" id="PTHR23028:SF125">
    <property type="entry name" value="ACYLTRANSFERASE"/>
    <property type="match status" value="1"/>
</dbReference>
<reference evidence="3" key="1">
    <citation type="journal article" date="2021" name="Nat. Commun.">
        <title>Genetic determinants of endophytism in the Arabidopsis root mycobiome.</title>
        <authorList>
            <person name="Mesny F."/>
            <person name="Miyauchi S."/>
            <person name="Thiergart T."/>
            <person name="Pickel B."/>
            <person name="Atanasova L."/>
            <person name="Karlsson M."/>
            <person name="Huettel B."/>
            <person name="Barry K.W."/>
            <person name="Haridas S."/>
            <person name="Chen C."/>
            <person name="Bauer D."/>
            <person name="Andreopoulos W."/>
            <person name="Pangilinan J."/>
            <person name="LaButti K."/>
            <person name="Riley R."/>
            <person name="Lipzen A."/>
            <person name="Clum A."/>
            <person name="Drula E."/>
            <person name="Henrissat B."/>
            <person name="Kohler A."/>
            <person name="Grigoriev I.V."/>
            <person name="Martin F.M."/>
            <person name="Hacquard S."/>
        </authorList>
    </citation>
    <scope>NUCLEOTIDE SEQUENCE</scope>
    <source>
        <strain evidence="3">MPI-SDFR-AT-0120</strain>
    </source>
</reference>
<keyword evidence="3" id="KW-0012">Acyltransferase</keyword>
<keyword evidence="1" id="KW-1133">Transmembrane helix</keyword>
<comment type="caution">
    <text evidence="3">The sequence shown here is derived from an EMBL/GenBank/DDBJ whole genome shotgun (WGS) entry which is preliminary data.</text>
</comment>
<evidence type="ECO:0000313" key="3">
    <source>
        <dbReference type="EMBL" id="KAH7075097.1"/>
    </source>
</evidence>
<protein>
    <submittedName>
        <fullName evidence="3">Acyltransferase family-domain-containing protein</fullName>
    </submittedName>
</protein>
<feature type="transmembrane region" description="Helical" evidence="1">
    <location>
        <begin position="156"/>
        <end position="173"/>
    </location>
</feature>
<feature type="transmembrane region" description="Helical" evidence="1">
    <location>
        <begin position="259"/>
        <end position="283"/>
    </location>
</feature>
<dbReference type="OrthoDB" id="5819582at2759"/>
<keyword evidence="3" id="KW-0808">Transferase</keyword>
<feature type="transmembrane region" description="Helical" evidence="1">
    <location>
        <begin position="387"/>
        <end position="407"/>
    </location>
</feature>
<dbReference type="EMBL" id="JAGMVJ010000020">
    <property type="protein sequence ID" value="KAH7075097.1"/>
    <property type="molecule type" value="Genomic_DNA"/>
</dbReference>
<keyword evidence="1" id="KW-0812">Transmembrane</keyword>
<dbReference type="AlphaFoldDB" id="A0A8K0VUG3"/>
<dbReference type="Pfam" id="PF01757">
    <property type="entry name" value="Acyl_transf_3"/>
    <property type="match status" value="1"/>
</dbReference>
<dbReference type="InterPro" id="IPR002656">
    <property type="entry name" value="Acyl_transf_3_dom"/>
</dbReference>
<dbReference type="Proteomes" id="UP000813461">
    <property type="component" value="Unassembled WGS sequence"/>
</dbReference>
<sequence>MPAKTEGLLDHGNLEDVSLRPATWKPSKMPRWSLEFARPEFLTLRTGSGNATVRRTAWLDGLRGFAAFLVYLHHNQLWSHGGKGNRVYENAFGYEGQHYFAALPFVRTFFSGGHYAVSIFFVISGYVLSVKSLGLIQKGQTPSSADTVGSALFRRWLRLYIPIIVVTFTWMCFRHATRIWVDIKDIQGTFREDALNWYYTFKNYSFVFSENIHAFTETYHMHTWSIPYEFKGSIIIYTALSAFAKCTTTARLWCEAGLIFYFLYVVDGFFGALFMSGMLLCDLDLLADEGRLPRFLAMFSGFKEFIFFHLFIVALYLSGVPSYDAPDIDRGTLLSKSPGWKWLAHLKPQAVFDAKWFYLFWAAFFTVASIPRLPWLKRFFETRICQYLARISFALYLVHGLVIWTVGDRLNAAVGLVRPEHKEGIPGWIGKFPISQSGPLGLELAFWLPQLVILPFTLYLAEVVTKLVDEPSVKFTNWAYRMTLAPTQPQRQALHKRSFSSAC</sequence>
<evidence type="ECO:0000259" key="2">
    <source>
        <dbReference type="Pfam" id="PF01757"/>
    </source>
</evidence>
<feature type="transmembrane region" description="Helical" evidence="1">
    <location>
        <begin position="356"/>
        <end position="375"/>
    </location>
</feature>
<name>A0A8K0VUG3_9PLEO</name>
<feature type="domain" description="Acyltransferase 3" evidence="2">
    <location>
        <begin position="57"/>
        <end position="458"/>
    </location>
</feature>
<feature type="transmembrane region" description="Helical" evidence="1">
    <location>
        <begin position="115"/>
        <end position="136"/>
    </location>
</feature>
<dbReference type="InterPro" id="IPR050879">
    <property type="entry name" value="Acyltransferase_3"/>
</dbReference>
<dbReference type="PANTHER" id="PTHR23028">
    <property type="entry name" value="ACETYLTRANSFERASE"/>
    <property type="match status" value="1"/>
</dbReference>
<evidence type="ECO:0000313" key="4">
    <source>
        <dbReference type="Proteomes" id="UP000813461"/>
    </source>
</evidence>
<dbReference type="GO" id="GO:0016747">
    <property type="term" value="F:acyltransferase activity, transferring groups other than amino-acyl groups"/>
    <property type="evidence" value="ECO:0007669"/>
    <property type="project" value="InterPro"/>
</dbReference>